<organism evidence="1 2">
    <name type="scientific">Plutella xylostella</name>
    <name type="common">Diamondback moth</name>
    <name type="synonym">Plutella maculipennis</name>
    <dbReference type="NCBI Taxonomy" id="51655"/>
    <lineage>
        <taxon>Eukaryota</taxon>
        <taxon>Metazoa</taxon>
        <taxon>Ecdysozoa</taxon>
        <taxon>Arthropoda</taxon>
        <taxon>Hexapoda</taxon>
        <taxon>Insecta</taxon>
        <taxon>Pterygota</taxon>
        <taxon>Neoptera</taxon>
        <taxon>Endopterygota</taxon>
        <taxon>Lepidoptera</taxon>
        <taxon>Glossata</taxon>
        <taxon>Ditrysia</taxon>
        <taxon>Yponomeutoidea</taxon>
        <taxon>Plutellidae</taxon>
        <taxon>Plutella</taxon>
    </lineage>
</organism>
<dbReference type="AlphaFoldDB" id="A0A8S4GE11"/>
<evidence type="ECO:0000313" key="1">
    <source>
        <dbReference type="EMBL" id="CAG9138700.1"/>
    </source>
</evidence>
<dbReference type="Proteomes" id="UP000653454">
    <property type="component" value="Unassembled WGS sequence"/>
</dbReference>
<proteinExistence type="predicted"/>
<name>A0A8S4GE11_PLUXY</name>
<protein>
    <submittedName>
        <fullName evidence="1">(diamondback moth) hypothetical protein</fullName>
    </submittedName>
</protein>
<dbReference type="EMBL" id="CAJHNJ030000757">
    <property type="protein sequence ID" value="CAG9138700.1"/>
    <property type="molecule type" value="Genomic_DNA"/>
</dbReference>
<comment type="caution">
    <text evidence="1">The sequence shown here is derived from an EMBL/GenBank/DDBJ whole genome shotgun (WGS) entry which is preliminary data.</text>
</comment>
<gene>
    <name evidence="1" type="ORF">PLXY2_LOCUS16954</name>
</gene>
<sequence length="191" mass="22264">MRRVERVAPGRKAGGCRARNNRKFLEKQKQMRSVPTCRYLLVQAADEMRSVATCRHLPVQAADEVSSYIQISLSTCGAWRAWRRGARRAAAAPGTIYRKFLEKQKQMRVLNNELFGEPLTTGKRFNSSYAKGRRNIRKVLDKKSLQRSTVVANMEEFERKKRLHMKQNRLVRDYTLFIVSFLKHLQLSCPY</sequence>
<keyword evidence="2" id="KW-1185">Reference proteome</keyword>
<evidence type="ECO:0000313" key="2">
    <source>
        <dbReference type="Proteomes" id="UP000653454"/>
    </source>
</evidence>
<accession>A0A8S4GE11</accession>
<reference evidence="1" key="1">
    <citation type="submission" date="2020-11" db="EMBL/GenBank/DDBJ databases">
        <authorList>
            <person name="Whiteford S."/>
        </authorList>
    </citation>
    <scope>NUCLEOTIDE SEQUENCE</scope>
</reference>